<keyword evidence="1" id="KW-0811">Translocation</keyword>
<dbReference type="OrthoDB" id="1711508at2759"/>
<dbReference type="PANTHER" id="PTHR12210">
    <property type="entry name" value="DULLARD PROTEIN PHOSPHATASE"/>
    <property type="match status" value="1"/>
</dbReference>
<evidence type="ECO:0000313" key="4">
    <source>
        <dbReference type="Proteomes" id="UP000799767"/>
    </source>
</evidence>
<comment type="function">
    <text evidence="1">Essential component of the TIM23 complex, a complex that mediates the translocation of transit peptide-containing proteins across the mitochondrial inner membrane.</text>
</comment>
<dbReference type="Gene3D" id="3.40.50.1000">
    <property type="entry name" value="HAD superfamily/HAD-like"/>
    <property type="match status" value="1"/>
</dbReference>
<comment type="subunit">
    <text evidence="1">Component of the TIM23 complex.</text>
</comment>
<dbReference type="GeneID" id="54471279"/>
<protein>
    <recommendedName>
        <fullName evidence="1">Mitochondrial import inner membrane translocase subunit TIM50</fullName>
    </recommendedName>
</protein>
<name>A0A6A6PEN9_9PEZI</name>
<dbReference type="SMART" id="SM00577">
    <property type="entry name" value="CPDc"/>
    <property type="match status" value="1"/>
</dbReference>
<keyword evidence="1" id="KW-0496">Mitochondrion</keyword>
<dbReference type="InterPro" id="IPR004274">
    <property type="entry name" value="FCP1_dom"/>
</dbReference>
<dbReference type="EMBL" id="MU001657">
    <property type="protein sequence ID" value="KAF2478429.1"/>
    <property type="molecule type" value="Genomic_DNA"/>
</dbReference>
<dbReference type="PROSITE" id="PS50969">
    <property type="entry name" value="FCP1"/>
    <property type="match status" value="1"/>
</dbReference>
<reference evidence="3" key="1">
    <citation type="journal article" date="2020" name="Stud. Mycol.">
        <title>101 Dothideomycetes genomes: a test case for predicting lifestyles and emergence of pathogens.</title>
        <authorList>
            <person name="Haridas S."/>
            <person name="Albert R."/>
            <person name="Binder M."/>
            <person name="Bloem J."/>
            <person name="Labutti K."/>
            <person name="Salamov A."/>
            <person name="Andreopoulos B."/>
            <person name="Baker S."/>
            <person name="Barry K."/>
            <person name="Bills G."/>
            <person name="Bluhm B."/>
            <person name="Cannon C."/>
            <person name="Castanera R."/>
            <person name="Culley D."/>
            <person name="Daum C."/>
            <person name="Ezra D."/>
            <person name="Gonzalez J."/>
            <person name="Henrissat B."/>
            <person name="Kuo A."/>
            <person name="Liang C."/>
            <person name="Lipzen A."/>
            <person name="Lutzoni F."/>
            <person name="Magnuson J."/>
            <person name="Mondo S."/>
            <person name="Nolan M."/>
            <person name="Ohm R."/>
            <person name="Pangilinan J."/>
            <person name="Park H.-J."/>
            <person name="Ramirez L."/>
            <person name="Alfaro M."/>
            <person name="Sun H."/>
            <person name="Tritt A."/>
            <person name="Yoshinaga Y."/>
            <person name="Zwiers L.-H."/>
            <person name="Turgeon B."/>
            <person name="Goodwin S."/>
            <person name="Spatafora J."/>
            <person name="Crous P."/>
            <person name="Grigoriev I."/>
        </authorList>
    </citation>
    <scope>NUCLEOTIDE SEQUENCE</scope>
    <source>
        <strain evidence="3">CBS 113389</strain>
    </source>
</reference>
<comment type="similarity">
    <text evidence="1">Belongs to the TIM50 family.</text>
</comment>
<evidence type="ECO:0000259" key="2">
    <source>
        <dbReference type="PROSITE" id="PS50969"/>
    </source>
</evidence>
<feature type="non-terminal residue" evidence="3">
    <location>
        <position position="1"/>
    </location>
</feature>
<comment type="subcellular location">
    <subcellularLocation>
        <location evidence="1">Mitochondrion inner membrane</location>
        <topology evidence="1">Single-pass membrane protein</topology>
    </subcellularLocation>
</comment>
<evidence type="ECO:0000256" key="1">
    <source>
        <dbReference type="RuleBase" id="RU365079"/>
    </source>
</evidence>
<accession>A0A6A6PEN9</accession>
<dbReference type="RefSeq" id="XP_033584999.1">
    <property type="nucleotide sequence ID" value="XM_033730277.1"/>
</dbReference>
<sequence length="199" mass="22454">PAPSWDYLRKASEAPELLGTPRGLLVILDTNGTLLSRQKAKGRSSLIPRPGVARFLDYLLKRHKVMIWSSAGLGTVNTICHQLLLPKQIRRLVAIWSRDDLGMTPEQYRSKGPIFKRLSRVWQDSDIQQHRAVATQAWSQQNTVLIDNTPDKAASEPYNNIAIRTFAGGNSEAEDDLFGPVIEYLDMLRSQRNVSAYIR</sequence>
<dbReference type="AlphaFoldDB" id="A0A6A6PEN9"/>
<gene>
    <name evidence="3" type="ORF">BDY17DRAFT_234765</name>
</gene>
<feature type="non-terminal residue" evidence="3">
    <location>
        <position position="199"/>
    </location>
</feature>
<organism evidence="3 4">
    <name type="scientific">Neohortaea acidophila</name>
    <dbReference type="NCBI Taxonomy" id="245834"/>
    <lineage>
        <taxon>Eukaryota</taxon>
        <taxon>Fungi</taxon>
        <taxon>Dikarya</taxon>
        <taxon>Ascomycota</taxon>
        <taxon>Pezizomycotina</taxon>
        <taxon>Dothideomycetes</taxon>
        <taxon>Dothideomycetidae</taxon>
        <taxon>Mycosphaerellales</taxon>
        <taxon>Teratosphaeriaceae</taxon>
        <taxon>Neohortaea</taxon>
    </lineage>
</organism>
<dbReference type="InterPro" id="IPR023214">
    <property type="entry name" value="HAD_sf"/>
</dbReference>
<evidence type="ECO:0000313" key="3">
    <source>
        <dbReference type="EMBL" id="KAF2478429.1"/>
    </source>
</evidence>
<proteinExistence type="inferred from homology"/>
<dbReference type="InterPro" id="IPR036412">
    <property type="entry name" value="HAD-like_sf"/>
</dbReference>
<keyword evidence="1" id="KW-0813">Transport</keyword>
<dbReference type="InterPro" id="IPR050365">
    <property type="entry name" value="TIM50"/>
</dbReference>
<dbReference type="Pfam" id="PF03031">
    <property type="entry name" value="NIF"/>
    <property type="match status" value="1"/>
</dbReference>
<dbReference type="GO" id="GO:0015031">
    <property type="term" value="P:protein transport"/>
    <property type="evidence" value="ECO:0007669"/>
    <property type="project" value="UniProtKB-KW"/>
</dbReference>
<keyword evidence="1" id="KW-0809">Transit peptide</keyword>
<keyword evidence="1" id="KW-0653">Protein transport</keyword>
<dbReference type="Proteomes" id="UP000799767">
    <property type="component" value="Unassembled WGS sequence"/>
</dbReference>
<dbReference type="GO" id="GO:0005744">
    <property type="term" value="C:TIM23 mitochondrial import inner membrane translocase complex"/>
    <property type="evidence" value="ECO:0007669"/>
    <property type="project" value="UniProtKB-UniRule"/>
</dbReference>
<feature type="domain" description="FCP1 homology" evidence="2">
    <location>
        <begin position="19"/>
        <end position="188"/>
    </location>
</feature>
<dbReference type="SUPFAM" id="SSF56784">
    <property type="entry name" value="HAD-like"/>
    <property type="match status" value="1"/>
</dbReference>
<keyword evidence="4" id="KW-1185">Reference proteome</keyword>